<comment type="caution">
    <text evidence="10">The sequence shown here is derived from an EMBL/GenBank/DDBJ whole genome shotgun (WGS) entry which is preliminary data.</text>
</comment>
<feature type="region of interest" description="Disordered" evidence="6">
    <location>
        <begin position="565"/>
        <end position="626"/>
    </location>
</feature>
<evidence type="ECO:0000256" key="4">
    <source>
        <dbReference type="PROSITE-ProRule" id="PRU00284"/>
    </source>
</evidence>
<dbReference type="GO" id="GO:0005886">
    <property type="term" value="C:plasma membrane"/>
    <property type="evidence" value="ECO:0007669"/>
    <property type="project" value="TreeGrafter"/>
</dbReference>
<feature type="transmembrane region" description="Helical" evidence="7">
    <location>
        <begin position="12"/>
        <end position="33"/>
    </location>
</feature>
<dbReference type="SMART" id="SM01358">
    <property type="entry name" value="HBM"/>
    <property type="match status" value="1"/>
</dbReference>
<name>A0A4R1KBK1_9BACT</name>
<feature type="coiled-coil region" evidence="5">
    <location>
        <begin position="518"/>
        <end position="545"/>
    </location>
</feature>
<feature type="compositionally biased region" description="Polar residues" evidence="6">
    <location>
        <begin position="347"/>
        <end position="357"/>
    </location>
</feature>
<dbReference type="Gene3D" id="1.10.287.950">
    <property type="entry name" value="Methyl-accepting chemotaxis protein"/>
    <property type="match status" value="1"/>
</dbReference>
<dbReference type="PROSITE" id="PS50111">
    <property type="entry name" value="CHEMOTAXIS_TRANSDUC_2"/>
    <property type="match status" value="1"/>
</dbReference>
<evidence type="ECO:0000259" key="9">
    <source>
        <dbReference type="PROSITE" id="PS50885"/>
    </source>
</evidence>
<evidence type="ECO:0000256" key="3">
    <source>
        <dbReference type="ARBA" id="ARBA00029447"/>
    </source>
</evidence>
<keyword evidence="5" id="KW-0175">Coiled coil</keyword>
<organism evidence="10 11">
    <name type="scientific">Seleniivibrio woodruffii</name>
    <dbReference type="NCBI Taxonomy" id="1078050"/>
    <lineage>
        <taxon>Bacteria</taxon>
        <taxon>Pseudomonadati</taxon>
        <taxon>Deferribacterota</taxon>
        <taxon>Deferribacteres</taxon>
        <taxon>Deferribacterales</taxon>
        <taxon>Geovibrionaceae</taxon>
        <taxon>Seleniivibrio</taxon>
    </lineage>
</organism>
<dbReference type="EMBL" id="SMGG01000003">
    <property type="protein sequence ID" value="TCK61938.1"/>
    <property type="molecule type" value="Genomic_DNA"/>
</dbReference>
<dbReference type="FunFam" id="1.10.287.950:FF:000001">
    <property type="entry name" value="Methyl-accepting chemotaxis sensory transducer"/>
    <property type="match status" value="1"/>
</dbReference>
<gene>
    <name evidence="10" type="ORF">C8D98_0445</name>
</gene>
<evidence type="ECO:0000313" key="11">
    <source>
        <dbReference type="Proteomes" id="UP000294614"/>
    </source>
</evidence>
<dbReference type="PANTHER" id="PTHR43531">
    <property type="entry name" value="PROTEIN ICFG"/>
    <property type="match status" value="1"/>
</dbReference>
<dbReference type="Pfam" id="PF00672">
    <property type="entry name" value="HAMP"/>
    <property type="match status" value="1"/>
</dbReference>
<dbReference type="GO" id="GO:0007165">
    <property type="term" value="P:signal transduction"/>
    <property type="evidence" value="ECO:0007669"/>
    <property type="project" value="UniProtKB-KW"/>
</dbReference>
<dbReference type="SMART" id="SM00283">
    <property type="entry name" value="MA"/>
    <property type="match status" value="1"/>
</dbReference>
<keyword evidence="4" id="KW-0807">Transducer</keyword>
<dbReference type="InterPro" id="IPR004089">
    <property type="entry name" value="MCPsignal_dom"/>
</dbReference>
<dbReference type="InterPro" id="IPR051310">
    <property type="entry name" value="MCP_chemotaxis"/>
</dbReference>
<dbReference type="Gene3D" id="1.20.1440.210">
    <property type="match status" value="1"/>
</dbReference>
<accession>A0A4R1KBK1</accession>
<feature type="domain" description="HAMP" evidence="9">
    <location>
        <begin position="275"/>
        <end position="327"/>
    </location>
</feature>
<dbReference type="SMART" id="SM00304">
    <property type="entry name" value="HAMP"/>
    <property type="match status" value="2"/>
</dbReference>
<dbReference type="Proteomes" id="UP000294614">
    <property type="component" value="Unassembled WGS sequence"/>
</dbReference>
<dbReference type="InterPro" id="IPR003660">
    <property type="entry name" value="HAMP_dom"/>
</dbReference>
<keyword evidence="7" id="KW-0812">Transmembrane</keyword>
<evidence type="ECO:0000256" key="2">
    <source>
        <dbReference type="ARBA" id="ARBA00022500"/>
    </source>
</evidence>
<evidence type="ECO:0000256" key="1">
    <source>
        <dbReference type="ARBA" id="ARBA00004370"/>
    </source>
</evidence>
<dbReference type="SUPFAM" id="SSF58104">
    <property type="entry name" value="Methyl-accepting chemotaxis protein (MCP) signaling domain"/>
    <property type="match status" value="1"/>
</dbReference>
<reference evidence="10 11" key="1">
    <citation type="submission" date="2019-03" db="EMBL/GenBank/DDBJ databases">
        <title>Genomic Encyclopedia of Type Strains, Phase IV (KMG-IV): sequencing the most valuable type-strain genomes for metagenomic binning, comparative biology and taxonomic classification.</title>
        <authorList>
            <person name="Goeker M."/>
        </authorList>
    </citation>
    <scope>NUCLEOTIDE SEQUENCE [LARGE SCALE GENOMIC DNA]</scope>
    <source>
        <strain evidence="10 11">DSM 24984</strain>
    </source>
</reference>
<dbReference type="CDD" id="cd06225">
    <property type="entry name" value="HAMP"/>
    <property type="match status" value="1"/>
</dbReference>
<comment type="subcellular location">
    <subcellularLocation>
        <location evidence="1">Membrane</location>
    </subcellularLocation>
</comment>
<dbReference type="GO" id="GO:0004888">
    <property type="term" value="F:transmembrane signaling receptor activity"/>
    <property type="evidence" value="ECO:0007669"/>
    <property type="project" value="TreeGrafter"/>
</dbReference>
<evidence type="ECO:0000256" key="5">
    <source>
        <dbReference type="SAM" id="Coils"/>
    </source>
</evidence>
<keyword evidence="7" id="KW-1133">Transmembrane helix</keyword>
<evidence type="ECO:0000256" key="6">
    <source>
        <dbReference type="SAM" id="MobiDB-lite"/>
    </source>
</evidence>
<proteinExistence type="inferred from homology"/>
<dbReference type="InterPro" id="IPR032255">
    <property type="entry name" value="HBM"/>
</dbReference>
<feature type="domain" description="Methyl-accepting transducer" evidence="8">
    <location>
        <begin position="332"/>
        <end position="547"/>
    </location>
</feature>
<dbReference type="RefSeq" id="WP_132871626.1">
    <property type="nucleotide sequence ID" value="NZ_SMGG01000003.1"/>
</dbReference>
<evidence type="ECO:0000313" key="10">
    <source>
        <dbReference type="EMBL" id="TCK61938.1"/>
    </source>
</evidence>
<keyword evidence="2" id="KW-0145">Chemotaxis</keyword>
<dbReference type="PROSITE" id="PS50885">
    <property type="entry name" value="HAMP"/>
    <property type="match status" value="1"/>
</dbReference>
<keyword evidence="11" id="KW-1185">Reference proteome</keyword>
<feature type="transmembrane region" description="Helical" evidence="7">
    <location>
        <begin position="251"/>
        <end position="273"/>
    </location>
</feature>
<dbReference type="PANTHER" id="PTHR43531:SF11">
    <property type="entry name" value="METHYL-ACCEPTING CHEMOTAXIS PROTEIN 3"/>
    <property type="match status" value="1"/>
</dbReference>
<feature type="compositionally biased region" description="Basic and acidic residues" evidence="6">
    <location>
        <begin position="586"/>
        <end position="626"/>
    </location>
</feature>
<evidence type="ECO:0000256" key="7">
    <source>
        <dbReference type="SAM" id="Phobius"/>
    </source>
</evidence>
<evidence type="ECO:0000259" key="8">
    <source>
        <dbReference type="PROSITE" id="PS50111"/>
    </source>
</evidence>
<feature type="compositionally biased region" description="Low complexity" evidence="6">
    <location>
        <begin position="358"/>
        <end position="368"/>
    </location>
</feature>
<comment type="similarity">
    <text evidence="3">Belongs to the methyl-accepting chemotaxis (MCP) protein family.</text>
</comment>
<dbReference type="GO" id="GO:0006935">
    <property type="term" value="P:chemotaxis"/>
    <property type="evidence" value="ECO:0007669"/>
    <property type="project" value="UniProtKB-KW"/>
</dbReference>
<feature type="region of interest" description="Disordered" evidence="6">
    <location>
        <begin position="347"/>
        <end position="368"/>
    </location>
</feature>
<protein>
    <submittedName>
        <fullName evidence="10">Methyl-accepting chemotaxis protein</fullName>
    </submittedName>
</protein>
<keyword evidence="7" id="KW-0472">Membrane</keyword>
<dbReference type="Pfam" id="PF00015">
    <property type="entry name" value="MCPsignal"/>
    <property type="match status" value="1"/>
</dbReference>
<sequence length="626" mass="67453">MFKNLKIGMKLLIGFGLVIALLLIVGIVSYNGMNVVLKGAKYSDALATMTIQFKDARQQEKNFVIRGDNASVEAVSAAIAELSKTVEATKEFTNETQDAKLTEIMKAVEEYHTIFESYVTLHKEKQRAFDEMAAEGANISNKLMQMTSTQVFGDFALVRVKFRDLYFTGNLDLIADIDKGIASVKSGAASIPEIVTELDSYRQNIETVIKTVKAQNDTDKAMIEAGREAQRLASEENDASTGAMLSAFQSAITVMIIIIIVAVIVGIIAAMVITKGITGPVTKGVEYAKELANGNLDAKLDIDQRDEVGQLATALKAMVEKLRSIITDVRTSSDNVAAGARELSSAAQDMSQGATEQAASAEEASASMEEMASNINQNADNALQTEKIALKSSTDAKEGGDAVQKTVKAMKEIADKISIIEEIARQTNLLALNAAIEAARAGEHGKGFAVVASEVRKLAERSQEAAREISDLSSTSVDIAEKAGQLLNQILPDIQKTAELVQEITAGSSEMRTGGEQINSAIQQLDQVIQRNAGASEEMAATAEELSSQSDALQQAISFFKMRSDGGSSDRYSGAKKTAKKPSPVKHFEKPVFLHNEGKSVKKDGEGIDLDLRDIRKDHDSDFESF</sequence>
<dbReference type="AlphaFoldDB" id="A0A4R1KBK1"/>